<dbReference type="RefSeq" id="WP_390258282.1">
    <property type="nucleotide sequence ID" value="NZ_JBHRSE010000059.1"/>
</dbReference>
<proteinExistence type="predicted"/>
<protein>
    <submittedName>
        <fullName evidence="1">Contractile injection system protein, VgrG/Pvc8 family</fullName>
    </submittedName>
</protein>
<gene>
    <name evidence="1" type="ORF">ACFODT_08880</name>
</gene>
<name>A0ABV7C8H5_9VIBR</name>
<dbReference type="Pfam" id="PF05954">
    <property type="entry name" value="Phage_GPD"/>
    <property type="match status" value="1"/>
</dbReference>
<keyword evidence="2" id="KW-1185">Reference proteome</keyword>
<dbReference type="EMBL" id="JBHRSE010000059">
    <property type="protein sequence ID" value="MFC3023938.1"/>
    <property type="molecule type" value="Genomic_DNA"/>
</dbReference>
<evidence type="ECO:0000313" key="2">
    <source>
        <dbReference type="Proteomes" id="UP001595384"/>
    </source>
</evidence>
<dbReference type="Gene3D" id="2.30.110.50">
    <property type="match status" value="1"/>
</dbReference>
<organism evidence="1 2">
    <name type="scientific">Vibrio zhugei</name>
    <dbReference type="NCBI Taxonomy" id="2479546"/>
    <lineage>
        <taxon>Bacteria</taxon>
        <taxon>Pseudomonadati</taxon>
        <taxon>Pseudomonadota</taxon>
        <taxon>Gammaproteobacteria</taxon>
        <taxon>Vibrionales</taxon>
        <taxon>Vibrionaceae</taxon>
        <taxon>Vibrio</taxon>
    </lineage>
</organism>
<feature type="non-terminal residue" evidence="1">
    <location>
        <position position="188"/>
    </location>
</feature>
<sequence length="188" mass="20814">MLSVATHKLTRICHYNWEHARSVSIGAIAILLHKRGKPTYTFAQSAVASDIDYQLSGYEHYDAPGRYKDDESGKAFNAIRLAYLRRESQTLTGKSNQQCLQAGYQFSLTEHLNDELNRDYLVVGLSVQGEQPQALEEEGGSGATTYANQFTVIPATLTWQAKPTPKPQVDGPMIAFVVGPDGEEIFCD</sequence>
<accession>A0ABV7C8H5</accession>
<comment type="caution">
    <text evidence="1">The sequence shown here is derived from an EMBL/GenBank/DDBJ whole genome shotgun (WGS) entry which is preliminary data.</text>
</comment>
<dbReference type="SUPFAM" id="SSF69279">
    <property type="entry name" value="Phage tail proteins"/>
    <property type="match status" value="1"/>
</dbReference>
<reference evidence="2" key="1">
    <citation type="journal article" date="2019" name="Int. J. Syst. Evol. Microbiol.">
        <title>The Global Catalogue of Microorganisms (GCM) 10K type strain sequencing project: providing services to taxonomists for standard genome sequencing and annotation.</title>
        <authorList>
            <consortium name="The Broad Institute Genomics Platform"/>
            <consortium name="The Broad Institute Genome Sequencing Center for Infectious Disease"/>
            <person name="Wu L."/>
            <person name="Ma J."/>
        </authorList>
    </citation>
    <scope>NUCLEOTIDE SEQUENCE [LARGE SCALE GENOMIC DNA]</scope>
    <source>
        <strain evidence="2">KCTC 62784</strain>
    </source>
</reference>
<evidence type="ECO:0000313" key="1">
    <source>
        <dbReference type="EMBL" id="MFC3023938.1"/>
    </source>
</evidence>
<dbReference type="Proteomes" id="UP001595384">
    <property type="component" value="Unassembled WGS sequence"/>
</dbReference>